<accession>A0A2G8SMF7</accession>
<organism evidence="1 2">
    <name type="scientific">Ganoderma sinense ZZ0214-1</name>
    <dbReference type="NCBI Taxonomy" id="1077348"/>
    <lineage>
        <taxon>Eukaryota</taxon>
        <taxon>Fungi</taxon>
        <taxon>Dikarya</taxon>
        <taxon>Basidiomycota</taxon>
        <taxon>Agaricomycotina</taxon>
        <taxon>Agaricomycetes</taxon>
        <taxon>Polyporales</taxon>
        <taxon>Polyporaceae</taxon>
        <taxon>Ganoderma</taxon>
    </lineage>
</organism>
<sequence>MSPDASRDLSLQYSIELAMNGMVDGHHDVLPVSERLQCLRQYSSDFRSGAFHRQDLTAHPDYLRQDRDLLGWPRRVIHPTKPSGVIYMKADQGDSALYFSHFVPGSALAGIPSSRSLFSVRDGVKPDLALKGWAMDDAQDLFVMVDMSRMRMPTNVTPDVYIRFYSMSGLKVDTVPPAPHPAATPPVIHLHAFDPAKPINVFQPQIVGRYLILEIHVDMGARQLSYFIDVYNWKTGEMVSRSDVGKVLVSIVPLDEPYPLLFPSIVMPDAHPDLRIYSFAPSPSSQARAGRHICTLELPPAPPGKLVTWSQAPSGGRLSEEESAGHFRADATRVYVFDVNPLVARSALRVPRDSAAMTAIVDAGDIERVLPGVVDPKCAAIPYVVYRFPLPYPDPPSTNAGLPGLPAPLPEIRAVTMSMAGFTVQFDDSVEYEKRFQTCTV</sequence>
<reference evidence="1 2" key="1">
    <citation type="journal article" date="2015" name="Sci. Rep.">
        <title>Chromosome-level genome map provides insights into diverse defense mechanisms in the medicinal fungus Ganoderma sinense.</title>
        <authorList>
            <person name="Zhu Y."/>
            <person name="Xu J."/>
            <person name="Sun C."/>
            <person name="Zhou S."/>
            <person name="Xu H."/>
            <person name="Nelson D.R."/>
            <person name="Qian J."/>
            <person name="Song J."/>
            <person name="Luo H."/>
            <person name="Xiang L."/>
            <person name="Li Y."/>
            <person name="Xu Z."/>
            <person name="Ji A."/>
            <person name="Wang L."/>
            <person name="Lu S."/>
            <person name="Hayward A."/>
            <person name="Sun W."/>
            <person name="Li X."/>
            <person name="Schwartz D.C."/>
            <person name="Wang Y."/>
            <person name="Chen S."/>
        </authorList>
    </citation>
    <scope>NUCLEOTIDE SEQUENCE [LARGE SCALE GENOMIC DNA]</scope>
    <source>
        <strain evidence="1 2">ZZ0214-1</strain>
    </source>
</reference>
<dbReference type="OrthoDB" id="2742223at2759"/>
<proteinExistence type="predicted"/>
<dbReference type="Proteomes" id="UP000230002">
    <property type="component" value="Unassembled WGS sequence"/>
</dbReference>
<keyword evidence="2" id="KW-1185">Reference proteome</keyword>
<dbReference type="EMBL" id="AYKW01000004">
    <property type="protein sequence ID" value="PIL34929.1"/>
    <property type="molecule type" value="Genomic_DNA"/>
</dbReference>
<protein>
    <submittedName>
        <fullName evidence="1">Uncharacterized protein</fullName>
    </submittedName>
</protein>
<evidence type="ECO:0000313" key="2">
    <source>
        <dbReference type="Proteomes" id="UP000230002"/>
    </source>
</evidence>
<name>A0A2G8SMF7_9APHY</name>
<dbReference type="AlphaFoldDB" id="A0A2G8SMF7"/>
<evidence type="ECO:0000313" key="1">
    <source>
        <dbReference type="EMBL" id="PIL34929.1"/>
    </source>
</evidence>
<comment type="caution">
    <text evidence="1">The sequence shown here is derived from an EMBL/GenBank/DDBJ whole genome shotgun (WGS) entry which is preliminary data.</text>
</comment>
<gene>
    <name evidence="1" type="ORF">GSI_02716</name>
</gene>